<name>A0A4Y2KNR5_ARAVE</name>
<evidence type="ECO:0000256" key="1">
    <source>
        <dbReference type="SAM" id="MobiDB-lite"/>
    </source>
</evidence>
<reference evidence="2 3" key="1">
    <citation type="journal article" date="2019" name="Sci. Rep.">
        <title>Orb-weaving spider Araneus ventricosus genome elucidates the spidroin gene catalogue.</title>
        <authorList>
            <person name="Kono N."/>
            <person name="Nakamura H."/>
            <person name="Ohtoshi R."/>
            <person name="Moran D.A.P."/>
            <person name="Shinohara A."/>
            <person name="Yoshida Y."/>
            <person name="Fujiwara M."/>
            <person name="Mori M."/>
            <person name="Tomita M."/>
            <person name="Arakawa K."/>
        </authorList>
    </citation>
    <scope>NUCLEOTIDE SEQUENCE [LARGE SCALE GENOMIC DNA]</scope>
</reference>
<evidence type="ECO:0000313" key="3">
    <source>
        <dbReference type="Proteomes" id="UP000499080"/>
    </source>
</evidence>
<organism evidence="2 3">
    <name type="scientific">Araneus ventricosus</name>
    <name type="common">Orbweaver spider</name>
    <name type="synonym">Epeira ventricosa</name>
    <dbReference type="NCBI Taxonomy" id="182803"/>
    <lineage>
        <taxon>Eukaryota</taxon>
        <taxon>Metazoa</taxon>
        <taxon>Ecdysozoa</taxon>
        <taxon>Arthropoda</taxon>
        <taxon>Chelicerata</taxon>
        <taxon>Arachnida</taxon>
        <taxon>Araneae</taxon>
        <taxon>Araneomorphae</taxon>
        <taxon>Entelegynae</taxon>
        <taxon>Araneoidea</taxon>
        <taxon>Araneidae</taxon>
        <taxon>Araneus</taxon>
    </lineage>
</organism>
<evidence type="ECO:0000313" key="2">
    <source>
        <dbReference type="EMBL" id="GBN03610.1"/>
    </source>
</evidence>
<gene>
    <name evidence="2" type="ORF">AVEN_201867_1</name>
</gene>
<protein>
    <submittedName>
        <fullName evidence="2">Uncharacterized protein</fullName>
    </submittedName>
</protein>
<dbReference type="Proteomes" id="UP000499080">
    <property type="component" value="Unassembled WGS sequence"/>
</dbReference>
<feature type="region of interest" description="Disordered" evidence="1">
    <location>
        <begin position="41"/>
        <end position="63"/>
    </location>
</feature>
<comment type="caution">
    <text evidence="2">The sequence shown here is derived from an EMBL/GenBank/DDBJ whole genome shotgun (WGS) entry which is preliminary data.</text>
</comment>
<accession>A0A4Y2KNR5</accession>
<sequence>MRCQDVTTVSHVETKPDQVELDAVKAELTDFKNMVAELSVSPNSQGRVKPRKRSLTPSRRTASNKGELKRLYWYHHRFDDKASKCVKPCAYPLN</sequence>
<dbReference type="OrthoDB" id="8066980at2759"/>
<keyword evidence="3" id="KW-1185">Reference proteome</keyword>
<dbReference type="AlphaFoldDB" id="A0A4Y2KNR5"/>
<proteinExistence type="predicted"/>
<dbReference type="EMBL" id="BGPR01004811">
    <property type="protein sequence ID" value="GBN03610.1"/>
    <property type="molecule type" value="Genomic_DNA"/>
</dbReference>